<dbReference type="SUPFAM" id="SSF48452">
    <property type="entry name" value="TPR-like"/>
    <property type="match status" value="1"/>
</dbReference>
<proteinExistence type="predicted"/>
<sequence>MAFLPPYCWARMRPSNEQEVSQWEKVLGPDFMHVHHFCTAQAFMRRSLDPRKNAMDKRYDVQVAKNNLEYVFSHLENPGYVLLPEINMLMGKVYERLDEPLLAVRYYGRAIELKPDFTQGYAVFSDYYKHQGNMVKARELLEQGIAKNPDSIILKRRIERLETQESP</sequence>
<dbReference type="SMART" id="SM00028">
    <property type="entry name" value="TPR"/>
    <property type="match status" value="2"/>
</dbReference>
<organism evidence="2 3">
    <name type="scientific">Aestuariirhabdus litorea</name>
    <dbReference type="NCBI Taxonomy" id="2528527"/>
    <lineage>
        <taxon>Bacteria</taxon>
        <taxon>Pseudomonadati</taxon>
        <taxon>Pseudomonadota</taxon>
        <taxon>Gammaproteobacteria</taxon>
        <taxon>Oceanospirillales</taxon>
        <taxon>Aestuariirhabdaceae</taxon>
        <taxon>Aestuariirhabdus</taxon>
    </lineage>
</organism>
<accession>A0A3P3VQ81</accession>
<dbReference type="Proteomes" id="UP000280792">
    <property type="component" value="Unassembled WGS sequence"/>
</dbReference>
<evidence type="ECO:0000256" key="1">
    <source>
        <dbReference type="PROSITE-ProRule" id="PRU00339"/>
    </source>
</evidence>
<dbReference type="InterPro" id="IPR019734">
    <property type="entry name" value="TPR_rpt"/>
</dbReference>
<dbReference type="PROSITE" id="PS50005">
    <property type="entry name" value="TPR"/>
    <property type="match status" value="1"/>
</dbReference>
<dbReference type="InterPro" id="IPR011990">
    <property type="entry name" value="TPR-like_helical_dom_sf"/>
</dbReference>
<protein>
    <submittedName>
        <fullName evidence="2">Uncharacterized protein</fullName>
    </submittedName>
</protein>
<gene>
    <name evidence="2" type="ORF">D0544_05730</name>
</gene>
<reference evidence="2 3" key="1">
    <citation type="submission" date="2018-08" db="EMBL/GenBank/DDBJ databases">
        <authorList>
            <person name="Khan S.A."/>
        </authorList>
    </citation>
    <scope>NUCLEOTIDE SEQUENCE [LARGE SCALE GENOMIC DNA]</scope>
    <source>
        <strain evidence="2 3">GTF-13</strain>
    </source>
</reference>
<dbReference type="Gene3D" id="1.25.40.10">
    <property type="entry name" value="Tetratricopeptide repeat domain"/>
    <property type="match status" value="1"/>
</dbReference>
<evidence type="ECO:0000313" key="2">
    <source>
        <dbReference type="EMBL" id="RRJ84604.1"/>
    </source>
</evidence>
<reference evidence="2 3" key="2">
    <citation type="submission" date="2018-12" db="EMBL/GenBank/DDBJ databases">
        <title>Simiduia agarivorans gen. nov., sp. nov., a marine, agarolytic bacterium isolated from shallow coastal water from Keelung, Taiwan.</title>
        <authorList>
            <person name="Shieh W.Y."/>
        </authorList>
    </citation>
    <scope>NUCLEOTIDE SEQUENCE [LARGE SCALE GENOMIC DNA]</scope>
    <source>
        <strain evidence="2 3">GTF-13</strain>
    </source>
</reference>
<keyword evidence="3" id="KW-1185">Reference proteome</keyword>
<feature type="repeat" description="TPR" evidence="1">
    <location>
        <begin position="84"/>
        <end position="117"/>
    </location>
</feature>
<dbReference type="EMBL" id="QWEZ01000001">
    <property type="protein sequence ID" value="RRJ84604.1"/>
    <property type="molecule type" value="Genomic_DNA"/>
</dbReference>
<comment type="caution">
    <text evidence="2">The sequence shown here is derived from an EMBL/GenBank/DDBJ whole genome shotgun (WGS) entry which is preliminary data.</text>
</comment>
<name>A0A3P3VQ81_9GAMM</name>
<evidence type="ECO:0000313" key="3">
    <source>
        <dbReference type="Proteomes" id="UP000280792"/>
    </source>
</evidence>
<dbReference type="AlphaFoldDB" id="A0A3P3VQ81"/>
<keyword evidence="1" id="KW-0802">TPR repeat</keyword>